<dbReference type="InterPro" id="IPR050388">
    <property type="entry name" value="ABC_Ni/Peptide_Import"/>
</dbReference>
<dbReference type="InterPro" id="IPR027417">
    <property type="entry name" value="P-loop_NTPase"/>
</dbReference>
<dbReference type="EC" id="7.2.2.11" evidence="13"/>
<dbReference type="GO" id="GO:0005886">
    <property type="term" value="C:plasma membrane"/>
    <property type="evidence" value="ECO:0007669"/>
    <property type="project" value="UniProtKB-SubCell"/>
</dbReference>
<dbReference type="SUPFAM" id="SSF52540">
    <property type="entry name" value="P-loop containing nucleoside triphosphate hydrolases"/>
    <property type="match status" value="2"/>
</dbReference>
<dbReference type="RefSeq" id="WP_141873416.1">
    <property type="nucleotide sequence ID" value="NZ_VFOX01000002.1"/>
</dbReference>
<dbReference type="NCBIfam" id="NF008453">
    <property type="entry name" value="PRK11308.1"/>
    <property type="match status" value="2"/>
</dbReference>
<dbReference type="Proteomes" id="UP000317209">
    <property type="component" value="Unassembled WGS sequence"/>
</dbReference>
<comment type="subcellular location">
    <subcellularLocation>
        <location evidence="1">Cell membrane</location>
        <topology evidence="1">Peripheral membrane protein</topology>
    </subcellularLocation>
</comment>
<keyword evidence="11" id="KW-0472">Membrane</keyword>
<keyword evidence="4" id="KW-1003">Cell membrane</keyword>
<dbReference type="GO" id="GO:0016887">
    <property type="term" value="F:ATP hydrolysis activity"/>
    <property type="evidence" value="ECO:0007669"/>
    <property type="project" value="InterPro"/>
</dbReference>
<dbReference type="PANTHER" id="PTHR43297">
    <property type="entry name" value="OLIGOPEPTIDE TRANSPORT ATP-BINDING PROTEIN APPD"/>
    <property type="match status" value="1"/>
</dbReference>
<evidence type="ECO:0000256" key="5">
    <source>
        <dbReference type="ARBA" id="ARBA00022596"/>
    </source>
</evidence>
<evidence type="ECO:0000313" key="17">
    <source>
        <dbReference type="EMBL" id="TQL81640.1"/>
    </source>
</evidence>
<name>A0A543B9X8_9MICO</name>
<evidence type="ECO:0000313" key="18">
    <source>
        <dbReference type="Proteomes" id="UP000317209"/>
    </source>
</evidence>
<organism evidence="17 18">
    <name type="scientific">Microbacterium saperdae</name>
    <dbReference type="NCBI Taxonomy" id="69368"/>
    <lineage>
        <taxon>Bacteria</taxon>
        <taxon>Bacillati</taxon>
        <taxon>Actinomycetota</taxon>
        <taxon>Actinomycetes</taxon>
        <taxon>Micrococcales</taxon>
        <taxon>Microbacteriaceae</taxon>
        <taxon>Microbacterium</taxon>
    </lineage>
</organism>
<feature type="domain" description="ABC transporter" evidence="16">
    <location>
        <begin position="22"/>
        <end position="273"/>
    </location>
</feature>
<evidence type="ECO:0000256" key="13">
    <source>
        <dbReference type="ARBA" id="ARBA00039098"/>
    </source>
</evidence>
<keyword evidence="8" id="KW-1278">Translocase</keyword>
<feature type="domain" description="ABC transporter" evidence="16">
    <location>
        <begin position="321"/>
        <end position="572"/>
    </location>
</feature>
<evidence type="ECO:0000256" key="3">
    <source>
        <dbReference type="ARBA" id="ARBA00022448"/>
    </source>
</evidence>
<comment type="similarity">
    <text evidence="2">Belongs to the ABC transporter superfamily.</text>
</comment>
<gene>
    <name evidence="17" type="ORF">FB560_3113</name>
</gene>
<dbReference type="GO" id="GO:0005524">
    <property type="term" value="F:ATP binding"/>
    <property type="evidence" value="ECO:0007669"/>
    <property type="project" value="UniProtKB-KW"/>
</dbReference>
<comment type="caution">
    <text evidence="17">The sequence shown here is derived from an EMBL/GenBank/DDBJ whole genome shotgun (WGS) entry which is preliminary data.</text>
</comment>
<evidence type="ECO:0000256" key="6">
    <source>
        <dbReference type="ARBA" id="ARBA00022741"/>
    </source>
</evidence>
<dbReference type="EMBL" id="VFOX01000002">
    <property type="protein sequence ID" value="TQL81640.1"/>
    <property type="molecule type" value="Genomic_DNA"/>
</dbReference>
<evidence type="ECO:0000259" key="16">
    <source>
        <dbReference type="PROSITE" id="PS50893"/>
    </source>
</evidence>
<comment type="catalytic activity">
    <reaction evidence="15">
        <text>Ni(2+)(out) + ATP + H2O = Ni(2+)(in) + ADP + phosphate + H(+)</text>
        <dbReference type="Rhea" id="RHEA:15557"/>
        <dbReference type="ChEBI" id="CHEBI:15377"/>
        <dbReference type="ChEBI" id="CHEBI:15378"/>
        <dbReference type="ChEBI" id="CHEBI:30616"/>
        <dbReference type="ChEBI" id="CHEBI:43474"/>
        <dbReference type="ChEBI" id="CHEBI:49786"/>
        <dbReference type="ChEBI" id="CHEBI:456216"/>
        <dbReference type="EC" id="7.2.2.11"/>
    </reaction>
    <physiologicalReaction direction="left-to-right" evidence="15">
        <dbReference type="Rhea" id="RHEA:15558"/>
    </physiologicalReaction>
</comment>
<dbReference type="Gene3D" id="3.40.50.300">
    <property type="entry name" value="P-loop containing nucleotide triphosphate hydrolases"/>
    <property type="match status" value="2"/>
</dbReference>
<evidence type="ECO:0000256" key="1">
    <source>
        <dbReference type="ARBA" id="ARBA00004202"/>
    </source>
</evidence>
<keyword evidence="7 17" id="KW-0067">ATP-binding</keyword>
<keyword evidence="5" id="KW-0533">Nickel</keyword>
<dbReference type="GO" id="GO:0015413">
    <property type="term" value="F:ABC-type nickel transporter activity"/>
    <property type="evidence" value="ECO:0007669"/>
    <property type="project" value="UniProtKB-EC"/>
</dbReference>
<dbReference type="InterPro" id="IPR003439">
    <property type="entry name" value="ABC_transporter-like_ATP-bd"/>
</dbReference>
<dbReference type="CDD" id="cd03257">
    <property type="entry name" value="ABC_NikE_OppD_transporters"/>
    <property type="match status" value="2"/>
</dbReference>
<evidence type="ECO:0000256" key="11">
    <source>
        <dbReference type="ARBA" id="ARBA00023136"/>
    </source>
</evidence>
<evidence type="ECO:0000256" key="15">
    <source>
        <dbReference type="ARBA" id="ARBA00048610"/>
    </source>
</evidence>
<keyword evidence="18" id="KW-1185">Reference proteome</keyword>
<evidence type="ECO:0000256" key="9">
    <source>
        <dbReference type="ARBA" id="ARBA00023065"/>
    </source>
</evidence>
<evidence type="ECO:0000256" key="2">
    <source>
        <dbReference type="ARBA" id="ARBA00005417"/>
    </source>
</evidence>
<evidence type="ECO:0000256" key="10">
    <source>
        <dbReference type="ARBA" id="ARBA00023112"/>
    </source>
</evidence>
<accession>A0A543B9X8</accession>
<reference evidence="17 18" key="1">
    <citation type="submission" date="2019-06" db="EMBL/GenBank/DDBJ databases">
        <title>Sequencing the genomes of 1000 actinobacteria strains.</title>
        <authorList>
            <person name="Klenk H.-P."/>
        </authorList>
    </citation>
    <scope>NUCLEOTIDE SEQUENCE [LARGE SCALE GENOMIC DNA]</scope>
    <source>
        <strain evidence="17 18">DSM 20169</strain>
    </source>
</reference>
<comment type="subunit">
    <text evidence="12">The complex is composed of two ATP-binding proteins (NikD and NikE), two transmembrane proteins (NikB and NikC) and a solute-binding protein (NikA).</text>
</comment>
<dbReference type="SMART" id="SM00382">
    <property type="entry name" value="AAA"/>
    <property type="match status" value="2"/>
</dbReference>
<dbReference type="AlphaFoldDB" id="A0A543B9X8"/>
<dbReference type="PANTHER" id="PTHR43297:SF13">
    <property type="entry name" value="NICKEL ABC TRANSPORTER, ATP-BINDING PROTEIN"/>
    <property type="match status" value="1"/>
</dbReference>
<keyword evidence="10" id="KW-0921">Nickel transport</keyword>
<evidence type="ECO:0000256" key="7">
    <source>
        <dbReference type="ARBA" id="ARBA00022840"/>
    </source>
</evidence>
<dbReference type="InterPro" id="IPR017871">
    <property type="entry name" value="ABC_transporter-like_CS"/>
</dbReference>
<evidence type="ECO:0000256" key="8">
    <source>
        <dbReference type="ARBA" id="ARBA00022967"/>
    </source>
</evidence>
<keyword evidence="3" id="KW-0813">Transport</keyword>
<evidence type="ECO:0000256" key="12">
    <source>
        <dbReference type="ARBA" id="ARBA00038669"/>
    </source>
</evidence>
<dbReference type="OrthoDB" id="2986442at2"/>
<dbReference type="PROSITE" id="PS50893">
    <property type="entry name" value="ABC_TRANSPORTER_2"/>
    <property type="match status" value="2"/>
</dbReference>
<keyword evidence="9" id="KW-0406">Ion transport</keyword>
<keyword evidence="6" id="KW-0547">Nucleotide-binding</keyword>
<dbReference type="InterPro" id="IPR003593">
    <property type="entry name" value="AAA+_ATPase"/>
</dbReference>
<evidence type="ECO:0000256" key="14">
    <source>
        <dbReference type="ARBA" id="ARBA00044143"/>
    </source>
</evidence>
<sequence length="579" mass="61913">MTDLLSPPATAADRAESAPPALRIADLAVEFGEGDHATRVVDGVTLELHAGRTFALVGESGSGKSITASTVLGLLPRDAHVVSGSITVGGEEIAGASEARLRRYRGSHVGMIFQNPLASLDPSFRIGSQLREIIAHHRPDTRRPQQDDIALTWLENVGITDAERVLKSYPHELSGGMRQRVMIALASLSQPAVLIADEPTTALDAVIQKQILDLLQTVVKESGGALLIITHDFGVVSYVADDIAVMKDGRIVETGERRVVLQNPQHDYTRTLIAAVPGIGARFPLEAAGLPVRLGAAVEAGTDAVSPRTAVEPADAPPTLLRLDGVSREFHVGGIGTGVTRRVFRAVDDVSFDVARGEVFGLIGASGSGKSTLARVIGGLLPATGGRVEFDGVDLTAASANRVRALRPRFQFIFQDASSSLNPRIPVGEQIARPVRRFGKATGASEARATVARVLDLVGLPADYARRYPHELSGGQRQRIGIARALALEPELLILDEPTSALDVSTQATIINLLLDLREQLDLTYLFIGHNLSIIEFVCDRIGVLDAGRLVDLFPARELFSDERDQVTRTLLDAILPVE</sequence>
<protein>
    <recommendedName>
        <fullName evidence="14">Nickel import system ATP-binding protein NikD</fullName>
        <ecNumber evidence="13">7.2.2.11</ecNumber>
    </recommendedName>
</protein>
<proteinExistence type="inferred from homology"/>
<evidence type="ECO:0000256" key="4">
    <source>
        <dbReference type="ARBA" id="ARBA00022475"/>
    </source>
</evidence>
<dbReference type="PROSITE" id="PS00211">
    <property type="entry name" value="ABC_TRANSPORTER_1"/>
    <property type="match status" value="2"/>
</dbReference>
<dbReference type="Pfam" id="PF00005">
    <property type="entry name" value="ABC_tran"/>
    <property type="match status" value="2"/>
</dbReference>